<name>A0A7G8BG84_9BACT</name>
<accession>A0A7G8BG84</accession>
<dbReference type="KEGG" id="adin:H7849_21160"/>
<organism evidence="3 4">
    <name type="scientific">Alloacidobacterium dinghuense</name>
    <dbReference type="NCBI Taxonomy" id="2763107"/>
    <lineage>
        <taxon>Bacteria</taxon>
        <taxon>Pseudomonadati</taxon>
        <taxon>Acidobacteriota</taxon>
        <taxon>Terriglobia</taxon>
        <taxon>Terriglobales</taxon>
        <taxon>Acidobacteriaceae</taxon>
        <taxon>Alloacidobacterium</taxon>
    </lineage>
</organism>
<evidence type="ECO:0000256" key="1">
    <source>
        <dbReference type="ARBA" id="ARBA00007689"/>
    </source>
</evidence>
<dbReference type="AlphaFoldDB" id="A0A7G8BG84"/>
<dbReference type="RefSeq" id="WP_186742291.1">
    <property type="nucleotide sequence ID" value="NZ_CP060394.1"/>
</dbReference>
<keyword evidence="4" id="KW-1185">Reference proteome</keyword>
<dbReference type="PANTHER" id="PTHR35174:SF1">
    <property type="entry name" value="BLL0086 PROTEIN"/>
    <property type="match status" value="1"/>
</dbReference>
<gene>
    <name evidence="3" type="ORF">H7849_21160</name>
</gene>
<feature type="domain" description="YCII-related" evidence="2">
    <location>
        <begin position="1"/>
        <end position="111"/>
    </location>
</feature>
<evidence type="ECO:0000313" key="3">
    <source>
        <dbReference type="EMBL" id="QNI31554.1"/>
    </source>
</evidence>
<dbReference type="Proteomes" id="UP000515312">
    <property type="component" value="Chromosome"/>
</dbReference>
<comment type="similarity">
    <text evidence="1">Belongs to the YciI family.</text>
</comment>
<dbReference type="InterPro" id="IPR005545">
    <property type="entry name" value="YCII"/>
</dbReference>
<reference evidence="3 4" key="1">
    <citation type="submission" date="2020-08" db="EMBL/GenBank/DDBJ databases">
        <title>Edaphobacter telluris sp. nov. and Acidobacterium dinghuensis sp. nov., two acidobacteria isolated from forest soil.</title>
        <authorList>
            <person name="Fu J."/>
            <person name="Qiu L."/>
        </authorList>
    </citation>
    <scope>NUCLEOTIDE SEQUENCE [LARGE SCALE GENOMIC DNA]</scope>
    <source>
        <strain evidence="3">4Y35</strain>
    </source>
</reference>
<evidence type="ECO:0000313" key="4">
    <source>
        <dbReference type="Proteomes" id="UP000515312"/>
    </source>
</evidence>
<protein>
    <recommendedName>
        <fullName evidence="2">YCII-related domain-containing protein</fullName>
    </recommendedName>
</protein>
<dbReference type="Gene3D" id="3.30.70.1060">
    <property type="entry name" value="Dimeric alpha+beta barrel"/>
    <property type="match status" value="1"/>
</dbReference>
<dbReference type="PANTHER" id="PTHR35174">
    <property type="entry name" value="BLL7171 PROTEIN-RELATED"/>
    <property type="match status" value="1"/>
</dbReference>
<evidence type="ECO:0000259" key="2">
    <source>
        <dbReference type="Pfam" id="PF03795"/>
    </source>
</evidence>
<dbReference type="Pfam" id="PF03795">
    <property type="entry name" value="YCII"/>
    <property type="match status" value="1"/>
</dbReference>
<dbReference type="InterPro" id="IPR011008">
    <property type="entry name" value="Dimeric_a/b-barrel"/>
</dbReference>
<proteinExistence type="inferred from homology"/>
<dbReference type="EMBL" id="CP060394">
    <property type="protein sequence ID" value="QNI31554.1"/>
    <property type="molecule type" value="Genomic_DNA"/>
</dbReference>
<sequence>MRFLCLYKPAQAEGIRPAQEDMEEMGKFVEEMMRSGKLVATEGCLPSVKGARVRLANGKFGVVDGPFTESKELVAGFALLQTDSKEEAIELTKRFLKVAGDGETEIRQVYEAGDLDVPCSRDQVQGAQLVEK</sequence>
<dbReference type="SUPFAM" id="SSF54909">
    <property type="entry name" value="Dimeric alpha+beta barrel"/>
    <property type="match status" value="1"/>
</dbReference>